<keyword evidence="2" id="KW-0479">Metal-binding</keyword>
<dbReference type="SUPFAM" id="SSF51604">
    <property type="entry name" value="Enolase C-terminal domain-like"/>
    <property type="match status" value="1"/>
</dbReference>
<dbReference type="EMBL" id="WPCU01000001">
    <property type="protein sequence ID" value="MVA74452.1"/>
    <property type="molecule type" value="Genomic_DNA"/>
</dbReference>
<dbReference type="InterPro" id="IPR046945">
    <property type="entry name" value="RHMD-like"/>
</dbReference>
<evidence type="ECO:0000256" key="1">
    <source>
        <dbReference type="ARBA" id="ARBA00001946"/>
    </source>
</evidence>
<dbReference type="GO" id="GO:0016836">
    <property type="term" value="F:hydro-lyase activity"/>
    <property type="evidence" value="ECO:0007669"/>
    <property type="project" value="TreeGrafter"/>
</dbReference>
<evidence type="ECO:0000259" key="4">
    <source>
        <dbReference type="SMART" id="SM00922"/>
    </source>
</evidence>
<feature type="domain" description="Mandelate racemase/muconate lactonizing enzyme C-terminal" evidence="4">
    <location>
        <begin position="138"/>
        <end position="241"/>
    </location>
</feature>
<evidence type="ECO:0000256" key="2">
    <source>
        <dbReference type="ARBA" id="ARBA00022723"/>
    </source>
</evidence>
<dbReference type="PANTHER" id="PTHR13794:SF58">
    <property type="entry name" value="MITOCHONDRIAL ENOLASE SUPERFAMILY MEMBER 1"/>
    <property type="match status" value="1"/>
</dbReference>
<comment type="cofactor">
    <cofactor evidence="1">
        <name>Mg(2+)</name>
        <dbReference type="ChEBI" id="CHEBI:18420"/>
    </cofactor>
</comment>
<evidence type="ECO:0000313" key="5">
    <source>
        <dbReference type="EMBL" id="MVA74452.1"/>
    </source>
</evidence>
<dbReference type="GO" id="GO:0016052">
    <property type="term" value="P:carbohydrate catabolic process"/>
    <property type="evidence" value="ECO:0007669"/>
    <property type="project" value="TreeGrafter"/>
</dbReference>
<sequence length="361" mass="38901">MSRSDPTITSIDLHALPTRYPRTVGRNARLGSHGSGGESQVAVLRTDSGAVGWGLVEGAGGDVDAAVGRSLSELLDPATGVRSEEHRWLDIALHDLLGVVEDVPVHALLGDHGQPTVELYDGAIYFDDLDPEDAPRGVAVTLQNCLDDHALGYRGFKLKIGRGNRWMPRHEGDPRDIEVTRAVREAYPDAKILVDANDGYDLRGFCQYVDAVADLDLYWVEEPFLDDADDLAALRRHLDEVSPSTRIAEGETSPDVDALLPVAGRGHVDVLLMDVMSYGLSRWRALMPELVQLGVKASPHAWGRPLKTLYAAQLAAGLGNVDIVEGVPGTTDGVDTSAYLFAEGHLTVPDRPGFGLPVPTP</sequence>
<proteinExistence type="predicted"/>
<name>A0A6A9URL3_9ACTN</name>
<dbReference type="SUPFAM" id="SSF54826">
    <property type="entry name" value="Enolase N-terminal domain-like"/>
    <property type="match status" value="1"/>
</dbReference>
<dbReference type="Proteomes" id="UP000435304">
    <property type="component" value="Unassembled WGS sequence"/>
</dbReference>
<comment type="caution">
    <text evidence="5">The sequence shown here is derived from an EMBL/GenBank/DDBJ whole genome shotgun (WGS) entry which is preliminary data.</text>
</comment>
<dbReference type="PANTHER" id="PTHR13794">
    <property type="entry name" value="ENOLASE SUPERFAMILY, MANDELATE RACEMASE"/>
    <property type="match status" value="1"/>
</dbReference>
<accession>A0A6A9URL3</accession>
<dbReference type="InterPro" id="IPR029017">
    <property type="entry name" value="Enolase-like_N"/>
</dbReference>
<keyword evidence="6" id="KW-1185">Reference proteome</keyword>
<organism evidence="5 6">
    <name type="scientific">Auraticoccus cholistanensis</name>
    <dbReference type="NCBI Taxonomy" id="2656650"/>
    <lineage>
        <taxon>Bacteria</taxon>
        <taxon>Bacillati</taxon>
        <taxon>Actinomycetota</taxon>
        <taxon>Actinomycetes</taxon>
        <taxon>Propionibacteriales</taxon>
        <taxon>Propionibacteriaceae</taxon>
        <taxon>Auraticoccus</taxon>
    </lineage>
</organism>
<protein>
    <submittedName>
        <fullName evidence="5">Mandelate racemase</fullName>
    </submittedName>
</protein>
<dbReference type="SMART" id="SM00922">
    <property type="entry name" value="MR_MLE"/>
    <property type="match status" value="1"/>
</dbReference>
<dbReference type="InterPro" id="IPR036849">
    <property type="entry name" value="Enolase-like_C_sf"/>
</dbReference>
<dbReference type="Gene3D" id="3.30.390.10">
    <property type="entry name" value="Enolase-like, N-terminal domain"/>
    <property type="match status" value="1"/>
</dbReference>
<dbReference type="InterPro" id="IPR013342">
    <property type="entry name" value="Mandelate_racemase_C"/>
</dbReference>
<evidence type="ECO:0000256" key="3">
    <source>
        <dbReference type="ARBA" id="ARBA00022842"/>
    </source>
</evidence>
<dbReference type="InterPro" id="IPR029065">
    <property type="entry name" value="Enolase_C-like"/>
</dbReference>
<dbReference type="GO" id="GO:0000287">
    <property type="term" value="F:magnesium ion binding"/>
    <property type="evidence" value="ECO:0007669"/>
    <property type="project" value="TreeGrafter"/>
</dbReference>
<keyword evidence="3" id="KW-0460">Magnesium</keyword>
<reference evidence="5 6" key="1">
    <citation type="submission" date="2019-12" db="EMBL/GenBank/DDBJ databases">
        <title>Auraticoccus cholistani sp. nov., an actinomycete isolated from soil of Cholistan desert.</title>
        <authorList>
            <person name="Cheema M.T."/>
        </authorList>
    </citation>
    <scope>NUCLEOTIDE SEQUENCE [LARGE SCALE GENOMIC DNA]</scope>
    <source>
        <strain evidence="5 6">F435</strain>
    </source>
</reference>
<dbReference type="AlphaFoldDB" id="A0A6A9URL3"/>
<evidence type="ECO:0000313" key="6">
    <source>
        <dbReference type="Proteomes" id="UP000435304"/>
    </source>
</evidence>
<dbReference type="RefSeq" id="WP_331714224.1">
    <property type="nucleotide sequence ID" value="NZ_WPCU01000001.1"/>
</dbReference>
<dbReference type="Gene3D" id="3.20.20.120">
    <property type="entry name" value="Enolase-like C-terminal domain"/>
    <property type="match status" value="1"/>
</dbReference>
<dbReference type="Pfam" id="PF13378">
    <property type="entry name" value="MR_MLE_C"/>
    <property type="match status" value="1"/>
</dbReference>
<dbReference type="SFLD" id="SFLDS00001">
    <property type="entry name" value="Enolase"/>
    <property type="match status" value="1"/>
</dbReference>
<gene>
    <name evidence="5" type="ORF">GC722_00150</name>
</gene>